<dbReference type="Gene3D" id="2.60.200.20">
    <property type="match status" value="1"/>
</dbReference>
<evidence type="ECO:0000313" key="5">
    <source>
        <dbReference type="Proteomes" id="UP000276899"/>
    </source>
</evidence>
<dbReference type="KEGG" id="asla:NCTC11923_00829"/>
<feature type="compositionally biased region" description="Low complexity" evidence="2">
    <location>
        <begin position="24"/>
        <end position="36"/>
    </location>
</feature>
<feature type="region of interest" description="Disordered" evidence="2">
    <location>
        <begin position="76"/>
        <end position="278"/>
    </location>
</feature>
<protein>
    <recommendedName>
        <fullName evidence="3">FHA domain-containing protein</fullName>
    </recommendedName>
</protein>
<dbReference type="Pfam" id="PF00498">
    <property type="entry name" value="FHA"/>
    <property type="match status" value="1"/>
</dbReference>
<evidence type="ECO:0000313" key="4">
    <source>
        <dbReference type="EMBL" id="VEG74207.1"/>
    </source>
</evidence>
<dbReference type="AlphaFoldDB" id="A0A448KBA4"/>
<proteinExistence type="predicted"/>
<dbReference type="InterPro" id="IPR008984">
    <property type="entry name" value="SMAD_FHA_dom_sf"/>
</dbReference>
<evidence type="ECO:0000256" key="2">
    <source>
        <dbReference type="SAM" id="MobiDB-lite"/>
    </source>
</evidence>
<feature type="compositionally biased region" description="Pro residues" evidence="2">
    <location>
        <begin position="249"/>
        <end position="270"/>
    </location>
</feature>
<dbReference type="PROSITE" id="PS50006">
    <property type="entry name" value="FHA_DOMAIN"/>
    <property type="match status" value="1"/>
</dbReference>
<reference evidence="4 5" key="1">
    <citation type="submission" date="2018-12" db="EMBL/GenBank/DDBJ databases">
        <authorList>
            <consortium name="Pathogen Informatics"/>
        </authorList>
    </citation>
    <scope>NUCLEOTIDE SEQUENCE [LARGE SCALE GENOMIC DNA]</scope>
    <source>
        <strain evidence="4 5">NCTC11923</strain>
    </source>
</reference>
<feature type="compositionally biased region" description="Low complexity" evidence="2">
    <location>
        <begin position="126"/>
        <end position="140"/>
    </location>
</feature>
<dbReference type="Proteomes" id="UP000276899">
    <property type="component" value="Chromosome"/>
</dbReference>
<sequence length="444" mass="44902">MTPMRGAASRPPQAPDLPAGEQGSAGTALAAGLSRAPDGGLRIEGAHGVALLLPPASQGEEGMALGRRILEVLEGRAAESSATEPSAAEPSATDARAHEPAPAAELSEPGAAEESGEHGEYGDSQAPRAAGADAADVEPATGRRAQRRSDEASTPETASLEGPDAAEDDGADDLGITGVWMDPDDVPPPPGQDDGAEETVDVPASPFHHFPEPEPGSGRRRRSPRSAPSASSTNSAPVPLRAQGAARPPAAPLPPSPPTPPDPPAAPPPSTAGSESDLSTQIVPAALAALGAAPIVAASMCPQGHANPTDLTYCVRCGQPLPGDFRQVPRPVLVTLRLSTGEQVPLAGDVILGRAPQVPYGADPHLVVLTPVPSPTHLISRSHLAFTPVDWNVIVRDLGSSNGTVLARPGHAAVLLPAGMPTPLLVGDLLDVGDGVTIRIDAPV</sequence>
<feature type="compositionally biased region" description="Low complexity" evidence="2">
    <location>
        <begin position="239"/>
        <end position="248"/>
    </location>
</feature>
<keyword evidence="5" id="KW-1185">Reference proteome</keyword>
<dbReference type="EMBL" id="LR134363">
    <property type="protein sequence ID" value="VEG74207.1"/>
    <property type="molecule type" value="Genomic_DNA"/>
</dbReference>
<accession>A0A448KBA4</accession>
<name>A0A448KBA4_9ACTO</name>
<dbReference type="STRING" id="1278298.GCA_000428685_01915"/>
<dbReference type="RefSeq" id="WP_026426957.1">
    <property type="nucleotide sequence ID" value="NZ_LR134363.1"/>
</dbReference>
<evidence type="ECO:0000259" key="3">
    <source>
        <dbReference type="PROSITE" id="PS50006"/>
    </source>
</evidence>
<dbReference type="SUPFAM" id="SSF49879">
    <property type="entry name" value="SMAD/FHA domain"/>
    <property type="match status" value="1"/>
</dbReference>
<feature type="region of interest" description="Disordered" evidence="2">
    <location>
        <begin position="1"/>
        <end position="40"/>
    </location>
</feature>
<keyword evidence="1" id="KW-0597">Phosphoprotein</keyword>
<dbReference type="InterPro" id="IPR000253">
    <property type="entry name" value="FHA_dom"/>
</dbReference>
<feature type="compositionally biased region" description="Low complexity" evidence="2">
    <location>
        <begin position="78"/>
        <end position="93"/>
    </location>
</feature>
<gene>
    <name evidence="4" type="ORF">NCTC11923_00829</name>
</gene>
<evidence type="ECO:0000256" key="1">
    <source>
        <dbReference type="ARBA" id="ARBA00022553"/>
    </source>
</evidence>
<organism evidence="4 5">
    <name type="scientific">Actinomyces slackii</name>
    <dbReference type="NCBI Taxonomy" id="52774"/>
    <lineage>
        <taxon>Bacteria</taxon>
        <taxon>Bacillati</taxon>
        <taxon>Actinomycetota</taxon>
        <taxon>Actinomycetes</taxon>
        <taxon>Actinomycetales</taxon>
        <taxon>Actinomycetaceae</taxon>
        <taxon>Actinomyces</taxon>
    </lineage>
</organism>
<dbReference type="CDD" id="cd00060">
    <property type="entry name" value="FHA"/>
    <property type="match status" value="1"/>
</dbReference>
<feature type="domain" description="FHA" evidence="3">
    <location>
        <begin position="350"/>
        <end position="406"/>
    </location>
</feature>